<dbReference type="EMBL" id="QLTK01000007">
    <property type="protein sequence ID" value="RAS33187.1"/>
    <property type="molecule type" value="Genomic_DNA"/>
</dbReference>
<evidence type="ECO:0000313" key="1">
    <source>
        <dbReference type="EMBL" id="RAS33187.1"/>
    </source>
</evidence>
<organism evidence="1 2">
    <name type="scientific">Paraburkholderia bryophila</name>
    <dbReference type="NCBI Taxonomy" id="420952"/>
    <lineage>
        <taxon>Bacteria</taxon>
        <taxon>Pseudomonadati</taxon>
        <taxon>Pseudomonadota</taxon>
        <taxon>Betaproteobacteria</taxon>
        <taxon>Burkholderiales</taxon>
        <taxon>Burkholderiaceae</taxon>
        <taxon>Paraburkholderia</taxon>
    </lineage>
</organism>
<accession>A0A329CGS7</accession>
<reference evidence="1 2" key="1">
    <citation type="submission" date="2018-06" db="EMBL/GenBank/DDBJ databases">
        <title>Genomic Encyclopedia of Type Strains, Phase III (KMG-III): the genomes of soil and plant-associated and newly described type strains.</title>
        <authorList>
            <person name="Whitman W."/>
        </authorList>
    </citation>
    <scope>NUCLEOTIDE SEQUENCE [LARGE SCALE GENOMIC DNA]</scope>
    <source>
        <strain evidence="1 2">LMG 23644</strain>
    </source>
</reference>
<proteinExistence type="predicted"/>
<protein>
    <submittedName>
        <fullName evidence="1">Uncharacterized protein</fullName>
    </submittedName>
</protein>
<comment type="caution">
    <text evidence="1">The sequence shown here is derived from an EMBL/GenBank/DDBJ whole genome shotgun (WGS) entry which is preliminary data.</text>
</comment>
<evidence type="ECO:0000313" key="2">
    <source>
        <dbReference type="Proteomes" id="UP000248918"/>
    </source>
</evidence>
<name>A0A329CGS7_9BURK</name>
<gene>
    <name evidence="1" type="ORF">BX591_107104</name>
</gene>
<sequence>MFPSNPSSEGAVEFIIQRANPQCTQMYGTPTFHRNSRKSTGLDSTLTYDQFLQFLKKAIAEGNRSL</sequence>
<dbReference type="Proteomes" id="UP000248918">
    <property type="component" value="Unassembled WGS sequence"/>
</dbReference>
<dbReference type="AlphaFoldDB" id="A0A329CGS7"/>